<dbReference type="InterPro" id="IPR041116">
    <property type="entry name" value="SLATT_3"/>
</dbReference>
<keyword evidence="1" id="KW-1133">Transmembrane helix</keyword>
<name>A0AA88JST3_RHIRH</name>
<protein>
    <submittedName>
        <fullName evidence="4">DUF4231 domain-containing protein</fullName>
    </submittedName>
</protein>
<dbReference type="RefSeq" id="WP_149898011.1">
    <property type="nucleotide sequence ID" value="NZ_QRFF01000001.1"/>
</dbReference>
<dbReference type="AlphaFoldDB" id="A0AA88JST3"/>
<feature type="transmembrane region" description="Helical" evidence="1">
    <location>
        <begin position="188"/>
        <end position="208"/>
    </location>
</feature>
<proteinExistence type="predicted"/>
<evidence type="ECO:0000259" key="3">
    <source>
        <dbReference type="Pfam" id="PF18184"/>
    </source>
</evidence>
<reference evidence="4 5" key="1">
    <citation type="submission" date="2018-08" db="EMBL/GenBank/DDBJ databases">
        <title>Crown Gall in kiwifruit.</title>
        <authorList>
            <person name="Visnovsky S.B."/>
            <person name="Pitman A.R."/>
        </authorList>
    </citation>
    <scope>NUCLEOTIDE SEQUENCE [LARGE SCALE GENOMIC DNA]</scope>
    <source>
        <strain evidence="4 5">SBV_302_78_2</strain>
    </source>
</reference>
<feature type="transmembrane region" description="Helical" evidence="1">
    <location>
        <begin position="214"/>
        <end position="232"/>
    </location>
</feature>
<dbReference type="NCBIfam" id="NF033610">
    <property type="entry name" value="SLATT_3"/>
    <property type="match status" value="1"/>
</dbReference>
<dbReference type="Pfam" id="PF18184">
    <property type="entry name" value="SLATT_3"/>
    <property type="match status" value="1"/>
</dbReference>
<keyword evidence="1" id="KW-0812">Transmembrane</keyword>
<dbReference type="EMBL" id="QRFF01000001">
    <property type="protein sequence ID" value="KAA3504563.1"/>
    <property type="molecule type" value="Genomic_DNA"/>
</dbReference>
<organism evidence="4 5">
    <name type="scientific">Rhizobium rhizogenes</name>
    <name type="common">Agrobacterium rhizogenes</name>
    <dbReference type="NCBI Taxonomy" id="359"/>
    <lineage>
        <taxon>Bacteria</taxon>
        <taxon>Pseudomonadati</taxon>
        <taxon>Pseudomonadota</taxon>
        <taxon>Alphaproteobacteria</taxon>
        <taxon>Hyphomicrobiales</taxon>
        <taxon>Rhizobiaceae</taxon>
        <taxon>Rhizobium/Agrobacterium group</taxon>
        <taxon>Rhizobium</taxon>
    </lineage>
</organism>
<evidence type="ECO:0000259" key="2">
    <source>
        <dbReference type="Pfam" id="PF18181"/>
    </source>
</evidence>
<dbReference type="Proteomes" id="UP000473658">
    <property type="component" value="Unassembled WGS sequence"/>
</dbReference>
<comment type="caution">
    <text evidence="4">The sequence shown here is derived from an EMBL/GenBank/DDBJ whole genome shotgun (WGS) entry which is preliminary data.</text>
</comment>
<gene>
    <name evidence="4" type="ORF">DXM27_04940</name>
</gene>
<dbReference type="InterPro" id="IPR040884">
    <property type="entry name" value="SLATT_1"/>
</dbReference>
<feature type="domain" description="SMODS and SLOG-associating 2TM effector" evidence="2">
    <location>
        <begin position="163"/>
        <end position="285"/>
    </location>
</feature>
<evidence type="ECO:0000256" key="1">
    <source>
        <dbReference type="SAM" id="Phobius"/>
    </source>
</evidence>
<evidence type="ECO:0000313" key="5">
    <source>
        <dbReference type="Proteomes" id="UP000473658"/>
    </source>
</evidence>
<dbReference type="NCBIfam" id="NF033634">
    <property type="entry name" value="SLATT_1"/>
    <property type="match status" value="1"/>
</dbReference>
<sequence length="293" mass="33270">MGDGTMKFPVLFESADKASNMSQKKFLWLIRLEYFFLLLAAFFSLGLSDARPYYIGYAAVLLTSMALMAYRSLKKPEKTWYRARALAESVKTLTWRFAMRAEPFDDDRSADARRDFRALIWDVLNSNREMSEALGGLKATGDQLPNEMQTIREFALEDRKAFYLKNRVSDQRAWYEKKAASNKKAAQIWFWVSCVAYAMGLFFVITRIVDPSYVGWPTEPLVVVASAIVGWTQIKKFNELAAAYSLTAQEIGLTESLIADARTNAAFSAAVNEAELAFSREHTQWSARQHHGG</sequence>
<feature type="transmembrane region" description="Helical" evidence="1">
    <location>
        <begin position="26"/>
        <end position="47"/>
    </location>
</feature>
<feature type="transmembrane region" description="Helical" evidence="1">
    <location>
        <begin position="53"/>
        <end position="73"/>
    </location>
</feature>
<feature type="domain" description="SMODS and SLOG-associating 2TM effector" evidence="3">
    <location>
        <begin position="9"/>
        <end position="160"/>
    </location>
</feature>
<evidence type="ECO:0000313" key="4">
    <source>
        <dbReference type="EMBL" id="KAA3504563.1"/>
    </source>
</evidence>
<dbReference type="Pfam" id="PF18181">
    <property type="entry name" value="SLATT_1"/>
    <property type="match status" value="1"/>
</dbReference>
<keyword evidence="1" id="KW-0472">Membrane</keyword>
<accession>A0AA88JST3</accession>